<evidence type="ECO:0000259" key="1">
    <source>
        <dbReference type="Pfam" id="PF13588"/>
    </source>
</evidence>
<protein>
    <recommendedName>
        <fullName evidence="1">Type I restriction enzyme R protein N-terminal domain-containing protein</fullName>
    </recommendedName>
</protein>
<proteinExistence type="predicted"/>
<dbReference type="HOGENOM" id="CLU_124350_0_0_7"/>
<keyword evidence="3" id="KW-1185">Reference proteome</keyword>
<dbReference type="InterPro" id="IPR029464">
    <property type="entry name" value="HSDR_N"/>
</dbReference>
<dbReference type="Pfam" id="PF13588">
    <property type="entry name" value="HSDR_N_2"/>
    <property type="match status" value="1"/>
</dbReference>
<accession>A8ZZU2</accession>
<name>A8ZZU2_DESOH</name>
<sequence length="184" mass="20100">MGKSHLILGTATDFITGQTVADTHDEQVRQKIAKLLVGKKGYAKTDITTRVPLSVTVDNDTGVVTLDFVIVLKDKAVMIVQFGPGDIVSRQRPLLAAARLLAPHVIPFAVISNGEDTHVMDVATGRVIGEGLDAIFSRDTLKEKIKVLPLLSLPEKKREGEQRILFCMEVLTERECATYVCKGC</sequence>
<dbReference type="RefSeq" id="WP_012174958.1">
    <property type="nucleotide sequence ID" value="NC_009943.1"/>
</dbReference>
<dbReference type="EMBL" id="CP000859">
    <property type="protein sequence ID" value="ABW67342.1"/>
    <property type="molecule type" value="Genomic_DNA"/>
</dbReference>
<organism evidence="2 3">
    <name type="scientific">Desulfosudis oleivorans (strain DSM 6200 / JCM 39069 / Hxd3)</name>
    <name type="common">Desulfococcus oleovorans</name>
    <dbReference type="NCBI Taxonomy" id="96561"/>
    <lineage>
        <taxon>Bacteria</taxon>
        <taxon>Pseudomonadati</taxon>
        <taxon>Thermodesulfobacteriota</taxon>
        <taxon>Desulfobacteria</taxon>
        <taxon>Desulfobacterales</taxon>
        <taxon>Desulfosudaceae</taxon>
        <taxon>Desulfosudis</taxon>
    </lineage>
</organism>
<dbReference type="STRING" id="96561.Dole_1538"/>
<dbReference type="OrthoDB" id="5430956at2"/>
<dbReference type="KEGG" id="dol:Dole_1538"/>
<dbReference type="Proteomes" id="UP000008561">
    <property type="component" value="Chromosome"/>
</dbReference>
<dbReference type="eggNOG" id="ENOG5031H6C">
    <property type="taxonomic scope" value="Bacteria"/>
</dbReference>
<dbReference type="AlphaFoldDB" id="A8ZZU2"/>
<evidence type="ECO:0000313" key="2">
    <source>
        <dbReference type="EMBL" id="ABW67342.1"/>
    </source>
</evidence>
<evidence type="ECO:0000313" key="3">
    <source>
        <dbReference type="Proteomes" id="UP000008561"/>
    </source>
</evidence>
<gene>
    <name evidence="2" type="ordered locus">Dole_1538</name>
</gene>
<reference evidence="2 3" key="1">
    <citation type="submission" date="2007-10" db="EMBL/GenBank/DDBJ databases">
        <title>Complete sequence of Desulfococcus oleovorans Hxd3.</title>
        <authorList>
            <consortium name="US DOE Joint Genome Institute"/>
            <person name="Copeland A."/>
            <person name="Lucas S."/>
            <person name="Lapidus A."/>
            <person name="Barry K."/>
            <person name="Glavina del Rio T."/>
            <person name="Dalin E."/>
            <person name="Tice H."/>
            <person name="Pitluck S."/>
            <person name="Kiss H."/>
            <person name="Brettin T."/>
            <person name="Bruce D."/>
            <person name="Detter J.C."/>
            <person name="Han C."/>
            <person name="Schmutz J."/>
            <person name="Larimer F."/>
            <person name="Land M."/>
            <person name="Hauser L."/>
            <person name="Kyrpides N."/>
            <person name="Kim E."/>
            <person name="Wawrik B."/>
            <person name="Richardson P."/>
        </authorList>
    </citation>
    <scope>NUCLEOTIDE SEQUENCE [LARGE SCALE GENOMIC DNA]</scope>
    <source>
        <strain evidence="3">DSM 6200 / JCM 39069 / Hxd3</strain>
    </source>
</reference>
<feature type="domain" description="Type I restriction enzyme R protein N-terminal" evidence="1">
    <location>
        <begin position="24"/>
        <end position="135"/>
    </location>
</feature>